<name>A0A4R8M2K7_9BACT</name>
<proteinExistence type="predicted"/>
<comment type="caution">
    <text evidence="3">The sequence shown here is derived from an EMBL/GenBank/DDBJ whole genome shotgun (WGS) entry which is preliminary data.</text>
</comment>
<dbReference type="EMBL" id="SORI01000014">
    <property type="protein sequence ID" value="TDY58343.1"/>
    <property type="molecule type" value="Genomic_DNA"/>
</dbReference>
<protein>
    <submittedName>
        <fullName evidence="3">Polysaccharide deacetylase</fullName>
    </submittedName>
</protein>
<dbReference type="Pfam" id="PF01522">
    <property type="entry name" value="Polysacc_deac_1"/>
    <property type="match status" value="2"/>
</dbReference>
<dbReference type="OrthoDB" id="9778320at2"/>
<dbReference type="SUPFAM" id="SSF88713">
    <property type="entry name" value="Glycoside hydrolase/deacetylase"/>
    <property type="match status" value="1"/>
</dbReference>
<keyword evidence="4" id="KW-1185">Reference proteome</keyword>
<evidence type="ECO:0000313" key="4">
    <source>
        <dbReference type="Proteomes" id="UP000295066"/>
    </source>
</evidence>
<dbReference type="Proteomes" id="UP000295066">
    <property type="component" value="Unassembled WGS sequence"/>
</dbReference>
<dbReference type="InterPro" id="IPR011330">
    <property type="entry name" value="Glyco_hydro/deAcase_b/a-brl"/>
</dbReference>
<dbReference type="AlphaFoldDB" id="A0A4R8M2K7"/>
<feature type="domain" description="NodB homology" evidence="2">
    <location>
        <begin position="63"/>
        <end position="315"/>
    </location>
</feature>
<evidence type="ECO:0000256" key="1">
    <source>
        <dbReference type="ARBA" id="ARBA00022729"/>
    </source>
</evidence>
<organism evidence="3 4">
    <name type="scientific">Aminivibrio pyruvatiphilus</name>
    <dbReference type="NCBI Taxonomy" id="1005740"/>
    <lineage>
        <taxon>Bacteria</taxon>
        <taxon>Thermotogati</taxon>
        <taxon>Synergistota</taxon>
        <taxon>Synergistia</taxon>
        <taxon>Synergistales</taxon>
        <taxon>Aminobacteriaceae</taxon>
        <taxon>Aminivibrio</taxon>
    </lineage>
</organism>
<dbReference type="Gene3D" id="3.20.20.370">
    <property type="entry name" value="Glycoside hydrolase/deacetylase"/>
    <property type="match status" value="1"/>
</dbReference>
<sequence length="315" mass="36807">MSNLTIVMYHYVRELKRSRYPEIKGLPFETFKEQVAYLKKLYYFVSARDLFECRENGSDLPKNAALLTFDDGYLDHFQYVFPVLDKEKIPACFFPSGKCILERKLLSVNKIHFILASVQNKRQIVQHICDAVDTSQPDFSLPKSEFFLENLRKPGRFDTADVVFIKRMLQRDLPEVFRDAIIDDLFTRFVSKDEAAFAQELYMTTEQVECLKRNGMYIGSHGYDHYWLDTLSHEELTREIERSLAFLQQIGSDTRNWIMCYPYGAYNEAVLSLLKQKGCSLGLTTEPRLAFWGKDDYLTLPRLDTNDILKVQGED</sequence>
<gene>
    <name evidence="3" type="ORF">C8D99_11435</name>
</gene>
<dbReference type="GO" id="GO:0005975">
    <property type="term" value="P:carbohydrate metabolic process"/>
    <property type="evidence" value="ECO:0007669"/>
    <property type="project" value="InterPro"/>
</dbReference>
<evidence type="ECO:0000313" key="3">
    <source>
        <dbReference type="EMBL" id="TDY58343.1"/>
    </source>
</evidence>
<dbReference type="PANTHER" id="PTHR34216:SF7">
    <property type="entry name" value="POLY-BETA-1,6-N-ACETYL-D-GLUCOSAMINE N-DEACETYLASE"/>
    <property type="match status" value="1"/>
</dbReference>
<dbReference type="PANTHER" id="PTHR34216">
    <property type="match status" value="1"/>
</dbReference>
<dbReference type="InterPro" id="IPR002509">
    <property type="entry name" value="NODB_dom"/>
</dbReference>
<keyword evidence="1" id="KW-0732">Signal</keyword>
<evidence type="ECO:0000259" key="2">
    <source>
        <dbReference type="PROSITE" id="PS51677"/>
    </source>
</evidence>
<dbReference type="InterPro" id="IPR051398">
    <property type="entry name" value="Polysacch_Deacetylase"/>
</dbReference>
<dbReference type="RefSeq" id="WP_133958063.1">
    <property type="nucleotide sequence ID" value="NZ_SORI01000014.1"/>
</dbReference>
<reference evidence="3 4" key="1">
    <citation type="submission" date="2019-03" db="EMBL/GenBank/DDBJ databases">
        <title>Genomic Encyclopedia of Type Strains, Phase IV (KMG-IV): sequencing the most valuable type-strain genomes for metagenomic binning, comparative biology and taxonomic classification.</title>
        <authorList>
            <person name="Goeker M."/>
        </authorList>
    </citation>
    <scope>NUCLEOTIDE SEQUENCE [LARGE SCALE GENOMIC DNA]</scope>
    <source>
        <strain evidence="3 4">DSM 25964</strain>
    </source>
</reference>
<accession>A0A4R8M2K7</accession>
<dbReference type="CDD" id="cd10971">
    <property type="entry name" value="CE4_DAC_u2_5s"/>
    <property type="match status" value="1"/>
</dbReference>
<dbReference type="PROSITE" id="PS51677">
    <property type="entry name" value="NODB"/>
    <property type="match status" value="1"/>
</dbReference>
<dbReference type="GO" id="GO:0016810">
    <property type="term" value="F:hydrolase activity, acting on carbon-nitrogen (but not peptide) bonds"/>
    <property type="evidence" value="ECO:0007669"/>
    <property type="project" value="InterPro"/>
</dbReference>